<protein>
    <recommendedName>
        <fullName evidence="3">Alpha/beta hydrolase</fullName>
    </recommendedName>
</protein>
<dbReference type="Gene3D" id="3.40.50.1820">
    <property type="entry name" value="alpha/beta hydrolase"/>
    <property type="match status" value="1"/>
</dbReference>
<organism evidence="1 2">
    <name type="scientific">Maritalea mediterranea</name>
    <dbReference type="NCBI Taxonomy" id="2909667"/>
    <lineage>
        <taxon>Bacteria</taxon>
        <taxon>Pseudomonadati</taxon>
        <taxon>Pseudomonadota</taxon>
        <taxon>Alphaproteobacteria</taxon>
        <taxon>Hyphomicrobiales</taxon>
        <taxon>Devosiaceae</taxon>
        <taxon>Maritalea</taxon>
    </lineage>
</organism>
<keyword evidence="2" id="KW-1185">Reference proteome</keyword>
<dbReference type="EMBL" id="JAKGTI010000001">
    <property type="protein sequence ID" value="MCF4096964.1"/>
    <property type="molecule type" value="Genomic_DNA"/>
</dbReference>
<dbReference type="Proteomes" id="UP001201217">
    <property type="component" value="Unassembled WGS sequence"/>
</dbReference>
<evidence type="ECO:0000313" key="1">
    <source>
        <dbReference type="EMBL" id="MCF4096964.1"/>
    </source>
</evidence>
<dbReference type="InterPro" id="IPR029058">
    <property type="entry name" value="AB_hydrolase_fold"/>
</dbReference>
<gene>
    <name evidence="1" type="ORF">L1I42_00510</name>
</gene>
<accession>A0ABS9E282</accession>
<dbReference type="SUPFAM" id="SSF53474">
    <property type="entry name" value="alpha/beta-Hydrolases"/>
    <property type="match status" value="1"/>
</dbReference>
<dbReference type="RefSeq" id="WP_236112492.1">
    <property type="nucleotide sequence ID" value="NZ_JAKGTI010000001.1"/>
</dbReference>
<evidence type="ECO:0008006" key="3">
    <source>
        <dbReference type="Google" id="ProtNLM"/>
    </source>
</evidence>
<reference evidence="1 2" key="1">
    <citation type="submission" date="2022-01" db="EMBL/GenBank/DDBJ databases">
        <title>Maritalea mediterranea sp. nov., isolated from marine plastic residues from the Malva-rosa beach (Valencia, Spain).</title>
        <authorList>
            <person name="Vidal-Verdu A."/>
            <person name="Molina-Menor E."/>
            <person name="Pascual J."/>
            <person name="Pereto J."/>
            <person name="Porcar M."/>
        </authorList>
    </citation>
    <scope>NUCLEOTIDE SEQUENCE [LARGE SCALE GENOMIC DNA]</scope>
    <source>
        <strain evidence="1 2">P4.10X</strain>
    </source>
</reference>
<proteinExistence type="predicted"/>
<name>A0ABS9E282_9HYPH</name>
<evidence type="ECO:0000313" key="2">
    <source>
        <dbReference type="Proteomes" id="UP001201217"/>
    </source>
</evidence>
<sequence>MLLVLAGATAYTLRREAIAFALNQPFTQLTLMAPALDFFRGPGALDGFDTPINLIGGARDRIVPPEAIHGFVAACPPVSRN</sequence>
<comment type="caution">
    <text evidence="1">The sequence shown here is derived from an EMBL/GenBank/DDBJ whole genome shotgun (WGS) entry which is preliminary data.</text>
</comment>